<dbReference type="InterPro" id="IPR008974">
    <property type="entry name" value="TRAF-like"/>
</dbReference>
<reference evidence="2" key="2">
    <citation type="submission" date="2020-06" db="EMBL/GenBank/DDBJ databases">
        <authorList>
            <person name="Sheffer M."/>
        </authorList>
    </citation>
    <scope>NUCLEOTIDE SEQUENCE</scope>
</reference>
<dbReference type="PANTHER" id="PTHR24413">
    <property type="entry name" value="SPECKLE-TYPE POZ PROTEIN"/>
    <property type="match status" value="1"/>
</dbReference>
<name>A0A8T0EUN5_ARGBR</name>
<accession>A0A8T0EUN5</accession>
<feature type="domain" description="BTB" evidence="1">
    <location>
        <begin position="77"/>
        <end position="139"/>
    </location>
</feature>
<dbReference type="GO" id="GO:0030163">
    <property type="term" value="P:protein catabolic process"/>
    <property type="evidence" value="ECO:0007669"/>
    <property type="project" value="UniProtKB-ARBA"/>
</dbReference>
<keyword evidence="3" id="KW-1185">Reference proteome</keyword>
<dbReference type="InterPro" id="IPR002083">
    <property type="entry name" value="MATH/TRAF_dom"/>
</dbReference>
<evidence type="ECO:0000313" key="3">
    <source>
        <dbReference type="Proteomes" id="UP000807504"/>
    </source>
</evidence>
<gene>
    <name evidence="2" type="ORF">HNY73_014554</name>
</gene>
<dbReference type="EMBL" id="JABXBU010002072">
    <property type="protein sequence ID" value="KAF8777739.1"/>
    <property type="molecule type" value="Genomic_DNA"/>
</dbReference>
<dbReference type="Gene3D" id="1.25.40.420">
    <property type="match status" value="1"/>
</dbReference>
<dbReference type="Gene3D" id="2.60.210.10">
    <property type="entry name" value="Apoptosis, Tumor Necrosis Factor Receptor Associated Protein 2, Chain A"/>
    <property type="match status" value="1"/>
</dbReference>
<reference evidence="2" key="1">
    <citation type="journal article" date="2020" name="bioRxiv">
        <title>Chromosome-level reference genome of the European wasp spider Argiope bruennichi: a resource for studies on range expansion and evolutionary adaptation.</title>
        <authorList>
            <person name="Sheffer M.M."/>
            <person name="Hoppe A."/>
            <person name="Krehenwinkel H."/>
            <person name="Uhl G."/>
            <person name="Kuss A.W."/>
            <person name="Jensen L."/>
            <person name="Jensen C."/>
            <person name="Gillespie R.G."/>
            <person name="Hoff K.J."/>
            <person name="Prost S."/>
        </authorList>
    </citation>
    <scope>NUCLEOTIDE SEQUENCE</scope>
</reference>
<dbReference type="SMART" id="SM00225">
    <property type="entry name" value="BTB"/>
    <property type="match status" value="1"/>
</dbReference>
<dbReference type="AlphaFoldDB" id="A0A8T0EUN5"/>
<evidence type="ECO:0000259" key="1">
    <source>
        <dbReference type="PROSITE" id="PS50097"/>
    </source>
</evidence>
<dbReference type="Pfam" id="PF22486">
    <property type="entry name" value="MATH_2"/>
    <property type="match status" value="1"/>
</dbReference>
<comment type="caution">
    <text evidence="2">The sequence shown here is derived from an EMBL/GenBank/DDBJ whole genome shotgun (WGS) entry which is preliminary data.</text>
</comment>
<organism evidence="2 3">
    <name type="scientific">Argiope bruennichi</name>
    <name type="common">Wasp spider</name>
    <name type="synonym">Aranea bruennichi</name>
    <dbReference type="NCBI Taxonomy" id="94029"/>
    <lineage>
        <taxon>Eukaryota</taxon>
        <taxon>Metazoa</taxon>
        <taxon>Ecdysozoa</taxon>
        <taxon>Arthropoda</taxon>
        <taxon>Chelicerata</taxon>
        <taxon>Arachnida</taxon>
        <taxon>Araneae</taxon>
        <taxon>Araneomorphae</taxon>
        <taxon>Entelegynae</taxon>
        <taxon>Araneoidea</taxon>
        <taxon>Araneidae</taxon>
        <taxon>Argiope</taxon>
    </lineage>
</organism>
<protein>
    <submittedName>
        <fullName evidence="2">Kelch-like protein 21 like protein</fullName>
    </submittedName>
</protein>
<dbReference type="InterPro" id="IPR011333">
    <property type="entry name" value="SKP1/BTB/POZ_sf"/>
</dbReference>
<dbReference type="Pfam" id="PF00651">
    <property type="entry name" value="BTB"/>
    <property type="match status" value="1"/>
</dbReference>
<dbReference type="InterPro" id="IPR000210">
    <property type="entry name" value="BTB/POZ_dom"/>
</dbReference>
<dbReference type="SUPFAM" id="SSF54695">
    <property type="entry name" value="POZ domain"/>
    <property type="match status" value="2"/>
</dbReference>
<sequence>MSNLILKRYWKNLFLQYVSPFENGLALDYAIDEEVEEYHKTFRFSFLQYSNIYTKTEKSAPTAVEALEYVYRSASYVDVILKPSTDEFPAHKAILCARSPVFKSTVETNFSNIKFYYFKEDSYEQLLNFLYTDRVQLLSVEDTLPLFHLAATLNVKPLETKCILFLKDRLNLVNIMDTLLQAHLLEHRTLMSVVEDFILNNYALILGWSKFRRITDLCLELRQYIMLVKYKKDKTRRVQQWLIPKQRFRMVNMDGYRDKGFVFHWSIKNFNFCWHKTGEHLESPLLTVETPYPTFWRLWLYPRGEDDGEYISYYLCRQKGGPDVVSVDFELCLYVENRVVEESIISSKIYSFKCSQREGLKCFLPRWRVFTPVAAKNDRFTLTAGCAIFHVDNNTSDQIDIFSETTVIATYSISGIEVSETDSNLEPEITKDIEVKPLLKEEPLLNINASYFKKCLVVNIHPKNCKKIKYAVLKISIFQPWSNESPIQHIRTWIGEIKNIWKYYIPQSESVTPGDEKSFLLCYDFAFSTGDSVTDKVRASFYLPDWKAINLNDSKYSSRSALNALQDIYRSHSYMDLAVITETGCFPVHKAFLFARTSNDSGNSLYRKTKGNISEKFFLFLYTDTLEKVSWYDIRDLHLLSDTFNVEILKAKCAIYLKSKLDIDIAAAVLNSAENCNDLPLKNFVIDYIITYSEDIFPTSEWRKFSKLKPELSMQLMLLKYKRPRIRF</sequence>
<dbReference type="Proteomes" id="UP000807504">
    <property type="component" value="Unassembled WGS sequence"/>
</dbReference>
<proteinExistence type="predicted"/>
<dbReference type="SUPFAM" id="SSF49599">
    <property type="entry name" value="TRAF domain-like"/>
    <property type="match status" value="1"/>
</dbReference>
<dbReference type="PROSITE" id="PS50097">
    <property type="entry name" value="BTB"/>
    <property type="match status" value="1"/>
</dbReference>
<evidence type="ECO:0000313" key="2">
    <source>
        <dbReference type="EMBL" id="KAF8777739.1"/>
    </source>
</evidence>
<dbReference type="Gene3D" id="3.30.710.10">
    <property type="entry name" value="Potassium Channel Kv1.1, Chain A"/>
    <property type="match status" value="2"/>
</dbReference>